<accession>A0ABR0ECZ4</accession>
<feature type="chain" id="PRO_5047521061" evidence="2">
    <location>
        <begin position="19"/>
        <end position="368"/>
    </location>
</feature>
<protein>
    <submittedName>
        <fullName evidence="3">Uncharacterized protein</fullName>
    </submittedName>
</protein>
<keyword evidence="4" id="KW-1185">Reference proteome</keyword>
<dbReference type="Proteomes" id="UP001305779">
    <property type="component" value="Unassembled WGS sequence"/>
</dbReference>
<dbReference type="PANTHER" id="PTHR36578">
    <property type="entry name" value="CHROMOSOME 15, WHOLE GENOME SHOTGUN SEQUENCE"/>
    <property type="match status" value="1"/>
</dbReference>
<keyword evidence="2" id="KW-0732">Signal</keyword>
<evidence type="ECO:0000313" key="4">
    <source>
        <dbReference type="Proteomes" id="UP001305779"/>
    </source>
</evidence>
<evidence type="ECO:0000256" key="2">
    <source>
        <dbReference type="SAM" id="SignalP"/>
    </source>
</evidence>
<feature type="region of interest" description="Disordered" evidence="1">
    <location>
        <begin position="63"/>
        <end position="104"/>
    </location>
</feature>
<sequence length="368" mass="38856">MLSRSFLLGATAATLVAALPQNIDFAAVDSVPTPSVLGAPLAATVQSQVPTYSPSAAAQSAAAAVPTDPISSSTDDDGSDSKRSLVERKACDPQKQGAAPVTSPDTASAFLANSNYTTTQANAPVPQGYQIVFQNLQGATQQNGYLGYYTLSSYDTVKCQQYCDKASSCQAFNVYIERDPAVEPGTGCDNPPSTVNYKCSLYGLPVSNTTATNTGQWRANFQVVITGSNGYVKNAAPPSYTDFTGPTEFGGAINAPIKNGQSSYIGVKVFPGPYDPGQCAAACEAQTQYDHDHPRSDGTYDPCNFFNSYILSKNNNPIGTYCSFYTQAWGKSYAVNTGQYDSDGNYYSVSSSYGYTLTNQDPGVVSSS</sequence>
<reference evidence="3 4" key="1">
    <citation type="journal article" date="2023" name="G3 (Bethesda)">
        <title>A chromosome-level genome assembly of Zasmidium syzygii isolated from banana leaves.</title>
        <authorList>
            <person name="van Westerhoven A.C."/>
            <person name="Mehrabi R."/>
            <person name="Talebi R."/>
            <person name="Steentjes M.B.F."/>
            <person name="Corcolon B."/>
            <person name="Chong P.A."/>
            <person name="Kema G.H.J."/>
            <person name="Seidl M.F."/>
        </authorList>
    </citation>
    <scope>NUCLEOTIDE SEQUENCE [LARGE SCALE GENOMIC DNA]</scope>
    <source>
        <strain evidence="3 4">P124</strain>
    </source>
</reference>
<feature type="compositionally biased region" description="Low complexity" evidence="1">
    <location>
        <begin position="63"/>
        <end position="73"/>
    </location>
</feature>
<name>A0ABR0ECZ4_ZASCE</name>
<feature type="signal peptide" evidence="2">
    <location>
        <begin position="1"/>
        <end position="18"/>
    </location>
</feature>
<dbReference type="PANTHER" id="PTHR36578:SF1">
    <property type="entry name" value="APPLE DOMAIN-CONTAINING PROTEIN"/>
    <property type="match status" value="1"/>
</dbReference>
<evidence type="ECO:0000256" key="1">
    <source>
        <dbReference type="SAM" id="MobiDB-lite"/>
    </source>
</evidence>
<dbReference type="EMBL" id="JAXOVC010000007">
    <property type="protein sequence ID" value="KAK4499367.1"/>
    <property type="molecule type" value="Genomic_DNA"/>
</dbReference>
<comment type="caution">
    <text evidence="3">The sequence shown here is derived from an EMBL/GenBank/DDBJ whole genome shotgun (WGS) entry which is preliminary data.</text>
</comment>
<proteinExistence type="predicted"/>
<organism evidence="3 4">
    <name type="scientific">Zasmidium cellare</name>
    <name type="common">Wine cellar mold</name>
    <name type="synonym">Racodium cellare</name>
    <dbReference type="NCBI Taxonomy" id="395010"/>
    <lineage>
        <taxon>Eukaryota</taxon>
        <taxon>Fungi</taxon>
        <taxon>Dikarya</taxon>
        <taxon>Ascomycota</taxon>
        <taxon>Pezizomycotina</taxon>
        <taxon>Dothideomycetes</taxon>
        <taxon>Dothideomycetidae</taxon>
        <taxon>Mycosphaerellales</taxon>
        <taxon>Mycosphaerellaceae</taxon>
        <taxon>Zasmidium</taxon>
    </lineage>
</organism>
<feature type="compositionally biased region" description="Basic and acidic residues" evidence="1">
    <location>
        <begin position="79"/>
        <end position="92"/>
    </location>
</feature>
<evidence type="ECO:0000313" key="3">
    <source>
        <dbReference type="EMBL" id="KAK4499367.1"/>
    </source>
</evidence>
<gene>
    <name evidence="3" type="ORF">PRZ48_009880</name>
</gene>